<protein>
    <submittedName>
        <fullName evidence="1">Tubulin glycylase 3A</fullName>
    </submittedName>
</protein>
<comment type="caution">
    <text evidence="1">The sequence shown here is derived from an EMBL/GenBank/DDBJ whole genome shotgun (WGS) entry which is preliminary data.</text>
</comment>
<name>A0A6G0YT73_APHCR</name>
<dbReference type="Proteomes" id="UP000478052">
    <property type="component" value="Unassembled WGS sequence"/>
</dbReference>
<evidence type="ECO:0000313" key="1">
    <source>
        <dbReference type="EMBL" id="KAF0761081.1"/>
    </source>
</evidence>
<gene>
    <name evidence="1" type="ORF">FWK35_00008944</name>
</gene>
<evidence type="ECO:0000313" key="2">
    <source>
        <dbReference type="Proteomes" id="UP000478052"/>
    </source>
</evidence>
<accession>A0A6G0YT73</accession>
<organism evidence="1 2">
    <name type="scientific">Aphis craccivora</name>
    <name type="common">Cowpea aphid</name>
    <dbReference type="NCBI Taxonomy" id="307492"/>
    <lineage>
        <taxon>Eukaryota</taxon>
        <taxon>Metazoa</taxon>
        <taxon>Ecdysozoa</taxon>
        <taxon>Arthropoda</taxon>
        <taxon>Hexapoda</taxon>
        <taxon>Insecta</taxon>
        <taxon>Pterygota</taxon>
        <taxon>Neoptera</taxon>
        <taxon>Paraneoptera</taxon>
        <taxon>Hemiptera</taxon>
        <taxon>Sternorrhyncha</taxon>
        <taxon>Aphidomorpha</taxon>
        <taxon>Aphidoidea</taxon>
        <taxon>Aphididae</taxon>
        <taxon>Aphidini</taxon>
        <taxon>Aphis</taxon>
        <taxon>Aphis</taxon>
    </lineage>
</organism>
<keyword evidence="2" id="KW-1185">Reference proteome</keyword>
<dbReference type="EMBL" id="VUJU01002500">
    <property type="protein sequence ID" value="KAF0761081.1"/>
    <property type="molecule type" value="Genomic_DNA"/>
</dbReference>
<proteinExistence type="predicted"/>
<sequence length="113" mass="12794">MIKEKTKLNQKTPVLISLQLTKSVIQFHEIYPLDELQSILTIHAELHEGAIIYVYTITTSPHSVSVLIMTHDMFIASIVILTLYNNVECVKVVVNCHESSLVWTDSHSESINC</sequence>
<dbReference type="AlphaFoldDB" id="A0A6G0YT73"/>
<reference evidence="1 2" key="1">
    <citation type="submission" date="2019-08" db="EMBL/GenBank/DDBJ databases">
        <title>Whole genome of Aphis craccivora.</title>
        <authorList>
            <person name="Voronova N.V."/>
            <person name="Shulinski R.S."/>
            <person name="Bandarenka Y.V."/>
            <person name="Zhorov D.G."/>
            <person name="Warner D."/>
        </authorList>
    </citation>
    <scope>NUCLEOTIDE SEQUENCE [LARGE SCALE GENOMIC DNA]</scope>
    <source>
        <strain evidence="1">180601</strain>
        <tissue evidence="1">Whole Body</tissue>
    </source>
</reference>